<organism evidence="1">
    <name type="scientific">marine sediment metagenome</name>
    <dbReference type="NCBI Taxonomy" id="412755"/>
    <lineage>
        <taxon>unclassified sequences</taxon>
        <taxon>metagenomes</taxon>
        <taxon>ecological metagenomes</taxon>
    </lineage>
</organism>
<sequence length="243" mass="28339">MSDINLLQTHYEKFQLNISLVNKGIQKLKSHYKLDLERFTIVREFIDFKTNLNLLLECVKEIHNIFNNKKKIDVSGFKPVYQILLGFLEAVASATNRVSEKIRIFMNKCNNLKDYLTKKSVGDGFLYTEQEVLDNLYKFCSELSIFSANLEYSIETEIHKLGLRLPKNIPLMKLFDFISFKTRDWPKLNDIWACAACYLATLEISVNKACKQLNIKGKGFKEKLTKLTNQMKENRNSRSFNVL</sequence>
<evidence type="ECO:0000313" key="1">
    <source>
        <dbReference type="EMBL" id="GAI62066.1"/>
    </source>
</evidence>
<reference evidence="1" key="1">
    <citation type="journal article" date="2014" name="Front. Microbiol.">
        <title>High frequency of phylogenetically diverse reductive dehalogenase-homologous genes in deep subseafloor sedimentary metagenomes.</title>
        <authorList>
            <person name="Kawai M."/>
            <person name="Futagami T."/>
            <person name="Toyoda A."/>
            <person name="Takaki Y."/>
            <person name="Nishi S."/>
            <person name="Hori S."/>
            <person name="Arai W."/>
            <person name="Tsubouchi T."/>
            <person name="Morono Y."/>
            <person name="Uchiyama I."/>
            <person name="Ito T."/>
            <person name="Fujiyama A."/>
            <person name="Inagaki F."/>
            <person name="Takami H."/>
        </authorList>
    </citation>
    <scope>NUCLEOTIDE SEQUENCE</scope>
    <source>
        <strain evidence="1">Expedition CK06-06</strain>
    </source>
</reference>
<protein>
    <submittedName>
        <fullName evidence="1">Uncharacterized protein</fullName>
    </submittedName>
</protein>
<accession>X1R4T7</accession>
<name>X1R4T7_9ZZZZ</name>
<dbReference type="AlphaFoldDB" id="X1R4T7"/>
<comment type="caution">
    <text evidence="1">The sequence shown here is derived from an EMBL/GenBank/DDBJ whole genome shotgun (WGS) entry which is preliminary data.</text>
</comment>
<dbReference type="EMBL" id="BARW01000282">
    <property type="protein sequence ID" value="GAI62066.1"/>
    <property type="molecule type" value="Genomic_DNA"/>
</dbReference>
<gene>
    <name evidence="1" type="ORF">S12H4_01421</name>
</gene>
<proteinExistence type="predicted"/>